<dbReference type="PANTHER" id="PTHR30081:SF8">
    <property type="entry name" value="PROTEIN TRANSLOCASE SUBUNIT SECF"/>
    <property type="match status" value="1"/>
</dbReference>
<dbReference type="AlphaFoldDB" id="A0AB94IX13"/>
<dbReference type="FunFam" id="1.20.1640.10:FF:000024">
    <property type="entry name" value="Multifunctional fusion protein"/>
    <property type="match status" value="1"/>
</dbReference>
<evidence type="ECO:0000256" key="2">
    <source>
        <dbReference type="ARBA" id="ARBA00022448"/>
    </source>
</evidence>
<comment type="subunit">
    <text evidence="12">Forms a complex with SecD. Part of the essential Sec protein translocation apparatus which comprises SecA, SecYEG and auxiliary proteins SecDF. Other proteins may also be involved.</text>
</comment>
<reference evidence="14 15" key="2">
    <citation type="submission" date="2010-03" db="EMBL/GenBank/DDBJ databases">
        <authorList>
            <person name="Pajon A."/>
        </authorList>
    </citation>
    <scope>NUCLEOTIDE SEQUENCE [LARGE SCALE GENOMIC DNA]</scope>
    <source>
        <strain evidence="14 15">SGP1</strain>
    </source>
</reference>
<keyword evidence="15" id="KW-1185">Reference proteome</keyword>
<keyword evidence="6 12" id="KW-1133">Transmembrane helix</keyword>
<comment type="function">
    <text evidence="9 12">Part of the Sec protein translocase complex. Interacts with the SecYEG preprotein conducting channel. SecDF uses the proton motive force (PMF) to complete protein translocation after the ATP-dependent function of SecA.</text>
</comment>
<evidence type="ECO:0000256" key="8">
    <source>
        <dbReference type="ARBA" id="ARBA00023136"/>
    </source>
</evidence>
<dbReference type="RefSeq" id="WP_015556361.1">
    <property type="nucleotide sequence ID" value="NC_021038.1"/>
</dbReference>
<proteinExistence type="inferred from homology"/>
<evidence type="ECO:0000313" key="15">
    <source>
        <dbReference type="Proteomes" id="UP000008957"/>
    </source>
</evidence>
<feature type="transmembrane region" description="Helical" evidence="12">
    <location>
        <begin position="226"/>
        <end position="248"/>
    </location>
</feature>
<evidence type="ECO:0000256" key="10">
    <source>
        <dbReference type="ARBA" id="ARBA00060856"/>
    </source>
</evidence>
<dbReference type="KEGG" id="sbr:SY1_09610"/>
<dbReference type="InterPro" id="IPR005665">
    <property type="entry name" value="SecF_bac"/>
</dbReference>
<keyword evidence="8 12" id="KW-0472">Membrane</keyword>
<dbReference type="EMBL" id="FP929056">
    <property type="protein sequence ID" value="CBL28214.1"/>
    <property type="molecule type" value="Genomic_DNA"/>
</dbReference>
<comment type="similarity">
    <text evidence="11">In the N-terminal section; belongs to the SecD/SecF family. SecD subfamily.</text>
</comment>
<keyword evidence="7 12" id="KW-0811">Translocation</keyword>
<dbReference type="SUPFAM" id="SSF82866">
    <property type="entry name" value="Multidrug efflux transporter AcrB transmembrane domain"/>
    <property type="match status" value="1"/>
</dbReference>
<keyword evidence="3 12" id="KW-1003">Cell membrane</keyword>
<evidence type="ECO:0000256" key="6">
    <source>
        <dbReference type="ARBA" id="ARBA00022989"/>
    </source>
</evidence>
<comment type="similarity">
    <text evidence="12">Belongs to the SecD/SecF family. SecF subfamily.</text>
</comment>
<evidence type="ECO:0000313" key="14">
    <source>
        <dbReference type="EMBL" id="CBL28214.1"/>
    </source>
</evidence>
<feature type="domain" description="Protein export membrane protein SecD/SecF C-terminal" evidence="13">
    <location>
        <begin position="97"/>
        <end position="282"/>
    </location>
</feature>
<dbReference type="GO" id="GO:0043952">
    <property type="term" value="P:protein transport by the Sec complex"/>
    <property type="evidence" value="ECO:0007669"/>
    <property type="project" value="UniProtKB-UniRule"/>
</dbReference>
<dbReference type="GO" id="GO:0015450">
    <property type="term" value="F:protein-transporting ATPase activity"/>
    <property type="evidence" value="ECO:0007669"/>
    <property type="project" value="InterPro"/>
</dbReference>
<dbReference type="NCBIfam" id="TIGR00916">
    <property type="entry name" value="2A0604s01"/>
    <property type="match status" value="1"/>
</dbReference>
<keyword evidence="4 12" id="KW-0812">Transmembrane</keyword>
<evidence type="ECO:0000256" key="12">
    <source>
        <dbReference type="HAMAP-Rule" id="MF_01464"/>
    </source>
</evidence>
<organism evidence="14 15">
    <name type="scientific">Fretibacterium fastidiosum</name>
    <dbReference type="NCBI Taxonomy" id="651822"/>
    <lineage>
        <taxon>Bacteria</taxon>
        <taxon>Thermotogati</taxon>
        <taxon>Synergistota</taxon>
        <taxon>Synergistia</taxon>
        <taxon>Synergistales</taxon>
        <taxon>Aminobacteriaceae</taxon>
        <taxon>Fretibacterium</taxon>
    </lineage>
</organism>
<evidence type="ECO:0000256" key="3">
    <source>
        <dbReference type="ARBA" id="ARBA00022475"/>
    </source>
</evidence>
<dbReference type="GO" id="GO:0065002">
    <property type="term" value="P:intracellular protein transmembrane transport"/>
    <property type="evidence" value="ECO:0007669"/>
    <property type="project" value="UniProtKB-UniRule"/>
</dbReference>
<accession>A0AB94IX13</accession>
<evidence type="ECO:0000256" key="7">
    <source>
        <dbReference type="ARBA" id="ARBA00023010"/>
    </source>
</evidence>
<sequence>MNRNYNFMALRRPALSLSAVLVLASLAFLFTRGLNLGIDFTGGNVIQLEFDNLPEVAEVRKVVSGVVAQEAMIQKFGEKGVIIRTNEDTEESREQVISVLQKAFPDMKVSGYEKVGPVVGGELRRQAVIGVSIALVAILIYITVRFRFRFAVVSVVPLVHDVLIALGFFSLTQMEVSSSFIAAILTIVGYSLNNTIIILDRIRENWRDLGRDGIEKLVNDSVNQTLARTINTTLTTLFPVIALCVWGGPVLQAFSYAMLVGIIAGTYSSMLVATGALIEWYKARPESR</sequence>
<dbReference type="PANTHER" id="PTHR30081">
    <property type="entry name" value="PROTEIN-EXPORT MEMBRANE PROTEIN SEC"/>
    <property type="match status" value="1"/>
</dbReference>
<evidence type="ECO:0000256" key="1">
    <source>
        <dbReference type="ARBA" id="ARBA00004651"/>
    </source>
</evidence>
<dbReference type="InterPro" id="IPR022813">
    <property type="entry name" value="SecD/SecF_arch_bac"/>
</dbReference>
<dbReference type="PRINTS" id="PR01755">
    <property type="entry name" value="SECFTRNLCASE"/>
</dbReference>
<dbReference type="GO" id="GO:0006605">
    <property type="term" value="P:protein targeting"/>
    <property type="evidence" value="ECO:0007669"/>
    <property type="project" value="UniProtKB-UniRule"/>
</dbReference>
<evidence type="ECO:0000256" key="11">
    <source>
        <dbReference type="ARBA" id="ARBA00061053"/>
    </source>
</evidence>
<feature type="transmembrane region" description="Helical" evidence="12">
    <location>
        <begin position="254"/>
        <end position="278"/>
    </location>
</feature>
<gene>
    <name evidence="12" type="primary">secF</name>
    <name evidence="14" type="ORF">SY1_09610</name>
</gene>
<protein>
    <recommendedName>
        <fullName evidence="12">Protein-export membrane protein SecF</fullName>
    </recommendedName>
</protein>
<dbReference type="Pfam" id="PF02355">
    <property type="entry name" value="SecD_SecF_C"/>
    <property type="match status" value="1"/>
</dbReference>
<dbReference type="GO" id="GO:0005886">
    <property type="term" value="C:plasma membrane"/>
    <property type="evidence" value="ECO:0007669"/>
    <property type="project" value="UniProtKB-SubCell"/>
</dbReference>
<dbReference type="Proteomes" id="UP000008957">
    <property type="component" value="Chromosome"/>
</dbReference>
<feature type="transmembrane region" description="Helical" evidence="12">
    <location>
        <begin position="151"/>
        <end position="171"/>
    </location>
</feature>
<reference evidence="15" key="1">
    <citation type="submission" date="2010-03" db="EMBL/GenBank/DDBJ databases">
        <title>The genome sequence of Synergistetes sp. SGP1.</title>
        <authorList>
            <consortium name="metaHIT consortium -- http://www.metahit.eu/"/>
            <person name="Pajon A."/>
            <person name="Turner K."/>
            <person name="Parkhill J."/>
            <person name="Wade W."/>
            <person name="Vartoukian S."/>
        </authorList>
    </citation>
    <scope>NUCLEOTIDE SEQUENCE [LARGE SCALE GENOMIC DNA]</scope>
    <source>
        <strain evidence="15">SGP1</strain>
    </source>
</reference>
<comment type="similarity">
    <text evidence="10">In the C-terminal section; belongs to the SecD/SecF family. SecF subfamily.</text>
</comment>
<comment type="subcellular location">
    <subcellularLocation>
        <location evidence="1 12">Cell membrane</location>
        <topology evidence="1 12">Multi-pass membrane protein</topology>
    </subcellularLocation>
</comment>
<feature type="transmembrane region" description="Helical" evidence="12">
    <location>
        <begin position="127"/>
        <end position="144"/>
    </location>
</feature>
<dbReference type="HAMAP" id="MF_01464_B">
    <property type="entry name" value="SecF_B"/>
    <property type="match status" value="1"/>
</dbReference>
<dbReference type="InterPro" id="IPR022645">
    <property type="entry name" value="SecD/SecF_bac"/>
</dbReference>
<keyword evidence="5 12" id="KW-0653">Protein transport</keyword>
<dbReference type="InterPro" id="IPR022646">
    <property type="entry name" value="SecD/SecF_CS"/>
</dbReference>
<dbReference type="Pfam" id="PF07549">
    <property type="entry name" value="Sec_GG"/>
    <property type="match status" value="1"/>
</dbReference>
<evidence type="ECO:0000256" key="9">
    <source>
        <dbReference type="ARBA" id="ARBA00059018"/>
    </source>
</evidence>
<dbReference type="Gene3D" id="1.20.1640.10">
    <property type="entry name" value="Multidrug efflux transporter AcrB transmembrane domain"/>
    <property type="match status" value="1"/>
</dbReference>
<evidence type="ECO:0000256" key="5">
    <source>
        <dbReference type="ARBA" id="ARBA00022927"/>
    </source>
</evidence>
<evidence type="ECO:0000259" key="13">
    <source>
        <dbReference type="Pfam" id="PF02355"/>
    </source>
</evidence>
<keyword evidence="2 12" id="KW-0813">Transport</keyword>
<evidence type="ECO:0000256" key="4">
    <source>
        <dbReference type="ARBA" id="ARBA00022692"/>
    </source>
</evidence>
<dbReference type="NCBIfam" id="TIGR00966">
    <property type="entry name" value="transloc_SecF"/>
    <property type="match status" value="1"/>
</dbReference>
<feature type="transmembrane region" description="Helical" evidence="12">
    <location>
        <begin position="177"/>
        <end position="199"/>
    </location>
</feature>
<comment type="caution">
    <text evidence="12">Lacks conserved residue(s) required for the propagation of feature annotation.</text>
</comment>
<dbReference type="InterPro" id="IPR055344">
    <property type="entry name" value="SecD_SecF_C_bact"/>
</dbReference>
<dbReference type="InterPro" id="IPR048634">
    <property type="entry name" value="SecD_SecF_C"/>
</dbReference>
<name>A0AB94IX13_9BACT</name>